<evidence type="ECO:0000313" key="5">
    <source>
        <dbReference type="EMBL" id="RZF31967.1"/>
    </source>
</evidence>
<evidence type="ECO:0000259" key="4">
    <source>
        <dbReference type="PROSITE" id="PS51064"/>
    </source>
</evidence>
<feature type="region of interest" description="Disordered" evidence="1">
    <location>
        <begin position="221"/>
        <end position="241"/>
    </location>
</feature>
<dbReference type="InterPro" id="IPR057096">
    <property type="entry name" value="KRIT1_FRMD8_FERM_C"/>
</dbReference>
<dbReference type="InterPro" id="IPR014352">
    <property type="entry name" value="FERM/acyl-CoA-bd_prot_sf"/>
</dbReference>
<dbReference type="GO" id="GO:0009887">
    <property type="term" value="P:animal organ morphogenesis"/>
    <property type="evidence" value="ECO:0007669"/>
    <property type="project" value="UniProtKB-ARBA"/>
</dbReference>
<dbReference type="InterPro" id="IPR011993">
    <property type="entry name" value="PH-like_dom_sf"/>
</dbReference>
<dbReference type="GO" id="GO:0019901">
    <property type="term" value="F:protein kinase binding"/>
    <property type="evidence" value="ECO:0007669"/>
    <property type="project" value="InterPro"/>
</dbReference>
<evidence type="ECO:0000259" key="2">
    <source>
        <dbReference type="PROSITE" id="PS50003"/>
    </source>
</evidence>
<dbReference type="OrthoDB" id="6537982at2759"/>
<comment type="caution">
    <text evidence="5">The sequence shown here is derived from an EMBL/GenBank/DDBJ whole genome shotgun (WGS) entry which is preliminary data.</text>
</comment>
<proteinExistence type="predicted"/>
<evidence type="ECO:0000256" key="1">
    <source>
        <dbReference type="SAM" id="MobiDB-lite"/>
    </source>
</evidence>
<feature type="region of interest" description="Disordered" evidence="1">
    <location>
        <begin position="1071"/>
        <end position="1123"/>
    </location>
</feature>
<sequence length="1477" mass="166062">MDNNTIIEGTVKFRDGKKWKSRWCVMRKLSPVADCVHLQLYRDSRDRYKQGQTKASLSLQHFLALETGFTLDKESNTMAIICQDVTVVLAFDTRERLIQWQVKIANNLGEDQQFLIQIVSAPPRAKIATGPARMHVQEHRFCLTTGFPPRLIGCWEISQLRRYGAVEKRFCFEGGSRCGRGEGVYVLATDQCDEISRTLEVAAQGKLATRRRPVTRNLSVMESPRRQLHSRAESDQESCVCPSGWTPSDSLPWPSSETTTDVSDFGDAISMEYADTHSQSWQSERGLGRCVSCISKLGAPLSRSSTANTPGECRIPPSGPSSFVSFPSCESTTSTEYSTPRGMSMTDSWMMHAHRHSSSTPIPDDTKRAFSPPARPPKPGHLPLSAFHTPPAKRTQMPMPFACSCQHNAYNNYDVPRSIVSIKEDLRTPTYQPPGEYYDTPRSLRDSLQRPTSSLCHTPISHCCSRQVQQRPNMICPCQRIVCCRESWMMPYNRCCSPDNSSEIPIQKARLSGTGKMPVNSNGNLAIYATVDKLKRLNCKETVNNGSVHQVQSEEMNNAESIKQEAPHTAEPSANYVNVEPVTQTSEQDKPVLNLKEKGNSDSQSTNANNVNYMNLDFAQSLQYYENAKDLRRKAGLDSETYSLPENSNHSLCSKCGHSSQAINLNTSSGQSEDYLLMEPATSFHTPPVADSACNSPIKSSETVFNPSVRQYKESAWLPEKSSSVPSLAEAKQEVIQKRETEFPRIADNMSRVCQSQSAASSPYLRRHKMSYCQEDLRFRRATSVESSRNSEDSDNFKSVISRQSVCDSELSVKSVSETKNIELQIVEDGRDTNKTEKTDSASHQDNSESTDTSDSLSSVVNIRRSSSVPCKSVNRDSSSSNDSGVSTGSLNQRGTDFAEFELPMSGRRHHLSLRPANSSCLHSSLPRKSKSSDPLQELTFQFQKDITPKSSSAEAEVPVCSVKRNILKGFTSPDRPMVFNGVIDTHSTSSGTSDMSDYCETLSLSSYCSDTSELLRFNHQAVTTLRPRSGKEYQKIDRSILESDIKLQIIKCQILDPILSNREQERSRLFDYSSPRNGEVQSGGEENGSSEGYKTLSESTNSQWERTEDSQSDQTPHKLQLKPAHRPLAVRAKWPALLAKYAHATESRQRRDEPVLSFQRNVFFPRISDQRIKDAKVVELLYHEARYNILEGRYPCEVNNYIMLGAIQARLELGPYNPQHHTIHFFREQHCNFLPVHMRRGVWTSWFHFSGKTSPEVKLLEQFKLIPANTSERKLQRKYLEFCWSLPYYGCAFFQGQVEQPVRGLTSLITHQDVPVLVGINTQGVYIIDNVQCCLLLGLKYEDMSWDFAKPSQEDNPDCLPCLFLQFRVLENGTRVFKILQVFSKQAVMMDALISGFVEDLKRKASAALNSDEPDRPSEAATDSDDTQMPLTKQDLPQACLGNKLSKLTLATFDEEEIDMTSLNFNSLRPNIYSLD</sequence>
<accession>A0A482WEM9</accession>
<dbReference type="Proteomes" id="UP000291343">
    <property type="component" value="Unassembled WGS sequence"/>
</dbReference>
<dbReference type="Gene3D" id="2.30.29.30">
    <property type="entry name" value="Pleckstrin-homology domain (PH domain)/Phosphotyrosine-binding domain (PTB)"/>
    <property type="match status" value="3"/>
</dbReference>
<feature type="compositionally biased region" description="Low complexity" evidence="1">
    <location>
        <begin position="1079"/>
        <end position="1093"/>
    </location>
</feature>
<dbReference type="SMART" id="SM01244">
    <property type="entry name" value="IRS"/>
    <property type="match status" value="1"/>
</dbReference>
<dbReference type="SMR" id="A0A482WEM9"/>
<dbReference type="InterPro" id="IPR002404">
    <property type="entry name" value="IRS_PTB"/>
</dbReference>
<evidence type="ECO:0000313" key="6">
    <source>
        <dbReference type="Proteomes" id="UP000291343"/>
    </source>
</evidence>
<dbReference type="InParanoid" id="A0A482WEM9"/>
<feature type="region of interest" description="Disordered" evidence="1">
    <location>
        <begin position="583"/>
        <end position="609"/>
    </location>
</feature>
<dbReference type="SUPFAM" id="SSF47031">
    <property type="entry name" value="Second domain of FERM"/>
    <property type="match status" value="1"/>
</dbReference>
<feature type="region of interest" description="Disordered" evidence="1">
    <location>
        <begin position="824"/>
        <end position="893"/>
    </location>
</feature>
<feature type="domain" description="PH" evidence="2">
    <location>
        <begin position="4"/>
        <end position="109"/>
    </location>
</feature>
<protein>
    <submittedName>
        <fullName evidence="5">Uncharacterized protein</fullName>
    </submittedName>
</protein>
<dbReference type="SUPFAM" id="SSF50729">
    <property type="entry name" value="PH domain-like"/>
    <property type="match status" value="2"/>
</dbReference>
<feature type="compositionally biased region" description="Basic and acidic residues" evidence="1">
    <location>
        <begin position="587"/>
        <end position="600"/>
    </location>
</feature>
<dbReference type="Pfam" id="PF02174">
    <property type="entry name" value="IRS"/>
    <property type="match status" value="1"/>
</dbReference>
<feature type="compositionally biased region" description="Basic and acidic residues" evidence="1">
    <location>
        <begin position="828"/>
        <end position="847"/>
    </location>
</feature>
<dbReference type="Pfam" id="PF00373">
    <property type="entry name" value="FERM_M"/>
    <property type="match status" value="1"/>
</dbReference>
<dbReference type="GO" id="GO:0071944">
    <property type="term" value="C:cell periphery"/>
    <property type="evidence" value="ECO:0007669"/>
    <property type="project" value="UniProtKB-ARBA"/>
</dbReference>
<organism evidence="5 6">
    <name type="scientific">Laodelphax striatellus</name>
    <name type="common">Small brown planthopper</name>
    <name type="synonym">Delphax striatella</name>
    <dbReference type="NCBI Taxonomy" id="195883"/>
    <lineage>
        <taxon>Eukaryota</taxon>
        <taxon>Metazoa</taxon>
        <taxon>Ecdysozoa</taxon>
        <taxon>Arthropoda</taxon>
        <taxon>Hexapoda</taxon>
        <taxon>Insecta</taxon>
        <taxon>Pterygota</taxon>
        <taxon>Neoptera</taxon>
        <taxon>Paraneoptera</taxon>
        <taxon>Hemiptera</taxon>
        <taxon>Auchenorrhyncha</taxon>
        <taxon>Fulgoroidea</taxon>
        <taxon>Delphacidae</taxon>
        <taxon>Criomorphinae</taxon>
        <taxon>Laodelphax</taxon>
    </lineage>
</organism>
<dbReference type="InterPro" id="IPR037747">
    <property type="entry name" value="Dok-7_PH"/>
</dbReference>
<dbReference type="InterPro" id="IPR037746">
    <property type="entry name" value="Dok-7"/>
</dbReference>
<dbReference type="EMBL" id="QKKF02037815">
    <property type="protein sequence ID" value="RZF31967.1"/>
    <property type="molecule type" value="Genomic_DNA"/>
</dbReference>
<name>A0A482WEM9_LAOST</name>
<feature type="domain" description="IRS-type PTB" evidence="4">
    <location>
        <begin position="108"/>
        <end position="213"/>
    </location>
</feature>
<reference evidence="5 6" key="1">
    <citation type="journal article" date="2017" name="Gigascience">
        <title>Genome sequence of the small brown planthopper, Laodelphax striatellus.</title>
        <authorList>
            <person name="Zhu J."/>
            <person name="Jiang F."/>
            <person name="Wang X."/>
            <person name="Yang P."/>
            <person name="Bao Y."/>
            <person name="Zhao W."/>
            <person name="Wang W."/>
            <person name="Lu H."/>
            <person name="Wang Q."/>
            <person name="Cui N."/>
            <person name="Li J."/>
            <person name="Chen X."/>
            <person name="Luo L."/>
            <person name="Yu J."/>
            <person name="Kang L."/>
            <person name="Cui F."/>
        </authorList>
    </citation>
    <scope>NUCLEOTIDE SEQUENCE [LARGE SCALE GENOMIC DNA]</scope>
    <source>
        <strain evidence="5">Lst14</strain>
    </source>
</reference>
<evidence type="ECO:0000259" key="3">
    <source>
        <dbReference type="PROSITE" id="PS50057"/>
    </source>
</evidence>
<dbReference type="CDD" id="cd14677">
    <property type="entry name" value="PH_DOK7"/>
    <property type="match status" value="1"/>
</dbReference>
<dbReference type="Gene3D" id="3.10.20.90">
    <property type="entry name" value="Phosphatidylinositol 3-kinase Catalytic Subunit, Chain A, domain 1"/>
    <property type="match status" value="1"/>
</dbReference>
<dbReference type="CDD" id="cd14473">
    <property type="entry name" value="FERM_B-lobe"/>
    <property type="match status" value="1"/>
</dbReference>
<dbReference type="SMART" id="SM00295">
    <property type="entry name" value="B41"/>
    <property type="match status" value="1"/>
</dbReference>
<keyword evidence="6" id="KW-1185">Reference proteome</keyword>
<dbReference type="STRING" id="195883.A0A482WEM9"/>
<dbReference type="PANTHER" id="PTHR21636">
    <property type="entry name" value="PROTEIN DOK-7"/>
    <property type="match status" value="1"/>
</dbReference>
<dbReference type="GO" id="GO:0007528">
    <property type="term" value="P:neuromuscular junction development"/>
    <property type="evidence" value="ECO:0007669"/>
    <property type="project" value="TreeGrafter"/>
</dbReference>
<dbReference type="InterPro" id="IPR035963">
    <property type="entry name" value="FERM_2"/>
</dbReference>
<dbReference type="GO" id="GO:0030182">
    <property type="term" value="P:neuron differentiation"/>
    <property type="evidence" value="ECO:0007669"/>
    <property type="project" value="UniProtKB-ARBA"/>
</dbReference>
<feature type="region of interest" description="Disordered" evidence="1">
    <location>
        <begin position="1409"/>
        <end position="1432"/>
    </location>
</feature>
<dbReference type="InterPro" id="IPR000299">
    <property type="entry name" value="FERM_domain"/>
</dbReference>
<gene>
    <name evidence="5" type="ORF">LSTR_LSTR012437</name>
</gene>
<feature type="domain" description="FERM" evidence="3">
    <location>
        <begin position="1075"/>
        <end position="1406"/>
    </location>
</feature>
<dbReference type="InterPro" id="IPR001849">
    <property type="entry name" value="PH_domain"/>
</dbReference>
<feature type="region of interest" description="Disordered" evidence="1">
    <location>
        <begin position="355"/>
        <end position="383"/>
    </location>
</feature>
<dbReference type="PROSITE" id="PS50057">
    <property type="entry name" value="FERM_3"/>
    <property type="match status" value="1"/>
</dbReference>
<dbReference type="PANTHER" id="PTHR21636:SF2">
    <property type="entry name" value="PROTEIN DOK-7"/>
    <property type="match status" value="1"/>
</dbReference>
<feature type="compositionally biased region" description="Low complexity" evidence="1">
    <location>
        <begin position="876"/>
        <end position="890"/>
    </location>
</feature>
<dbReference type="PROSITE" id="PS50003">
    <property type="entry name" value="PH_DOMAIN"/>
    <property type="match status" value="1"/>
</dbReference>
<dbReference type="InterPro" id="IPR019749">
    <property type="entry name" value="Band_41_domain"/>
</dbReference>
<feature type="compositionally biased region" description="Low complexity" evidence="1">
    <location>
        <begin position="848"/>
        <end position="869"/>
    </location>
</feature>
<dbReference type="InterPro" id="IPR019748">
    <property type="entry name" value="FERM_central"/>
</dbReference>
<dbReference type="Pfam" id="PF24522">
    <property type="entry name" value="KRIT1_FRMD8_FERM_C"/>
    <property type="match status" value="1"/>
</dbReference>
<dbReference type="PROSITE" id="PS51064">
    <property type="entry name" value="IRS_PTB"/>
    <property type="match status" value="1"/>
</dbReference>
<dbReference type="Gene3D" id="1.20.80.10">
    <property type="match status" value="1"/>
</dbReference>